<dbReference type="AlphaFoldDB" id="A0A166PE19"/>
<keyword evidence="2" id="KW-1133">Transmembrane helix</keyword>
<feature type="compositionally biased region" description="Polar residues" evidence="1">
    <location>
        <begin position="234"/>
        <end position="244"/>
    </location>
</feature>
<accession>A0A166PE19</accession>
<keyword evidence="2" id="KW-0472">Membrane</keyword>
<proteinExistence type="predicted"/>
<reference evidence="3 4" key="1">
    <citation type="journal article" date="2016" name="Mol. Biol. Evol.">
        <title>Comparative Genomics of Early-Diverging Mushroom-Forming Fungi Provides Insights into the Origins of Lignocellulose Decay Capabilities.</title>
        <authorList>
            <person name="Nagy L.G."/>
            <person name="Riley R."/>
            <person name="Tritt A."/>
            <person name="Adam C."/>
            <person name="Daum C."/>
            <person name="Floudas D."/>
            <person name="Sun H."/>
            <person name="Yadav J.S."/>
            <person name="Pangilinan J."/>
            <person name="Larsson K.H."/>
            <person name="Matsuura K."/>
            <person name="Barry K."/>
            <person name="Labutti K."/>
            <person name="Kuo R."/>
            <person name="Ohm R.A."/>
            <person name="Bhattacharya S.S."/>
            <person name="Shirouzu T."/>
            <person name="Yoshinaga Y."/>
            <person name="Martin F.M."/>
            <person name="Grigoriev I.V."/>
            <person name="Hibbett D.S."/>
        </authorList>
    </citation>
    <scope>NUCLEOTIDE SEQUENCE [LARGE SCALE GENOMIC DNA]</scope>
    <source>
        <strain evidence="3 4">CBS 109695</strain>
    </source>
</reference>
<dbReference type="STRING" id="436010.A0A166PE19"/>
<feature type="region of interest" description="Disordered" evidence="1">
    <location>
        <begin position="216"/>
        <end position="258"/>
    </location>
</feature>
<gene>
    <name evidence="3" type="ORF">FIBSPDRAFT_949793</name>
</gene>
<feature type="region of interest" description="Disordered" evidence="1">
    <location>
        <begin position="159"/>
        <end position="187"/>
    </location>
</feature>
<name>A0A166PE19_9AGAM</name>
<evidence type="ECO:0000313" key="3">
    <source>
        <dbReference type="EMBL" id="KZP25997.1"/>
    </source>
</evidence>
<evidence type="ECO:0000256" key="2">
    <source>
        <dbReference type="SAM" id="Phobius"/>
    </source>
</evidence>
<feature type="region of interest" description="Disordered" evidence="1">
    <location>
        <begin position="314"/>
        <end position="441"/>
    </location>
</feature>
<dbReference type="OrthoDB" id="2796893at2759"/>
<dbReference type="Proteomes" id="UP000076532">
    <property type="component" value="Unassembled WGS sequence"/>
</dbReference>
<feature type="compositionally biased region" description="Low complexity" evidence="1">
    <location>
        <begin position="169"/>
        <end position="185"/>
    </location>
</feature>
<keyword evidence="4" id="KW-1185">Reference proteome</keyword>
<dbReference type="EMBL" id="KV417517">
    <property type="protein sequence ID" value="KZP25997.1"/>
    <property type="molecule type" value="Genomic_DNA"/>
</dbReference>
<evidence type="ECO:0000256" key="1">
    <source>
        <dbReference type="SAM" id="MobiDB-lite"/>
    </source>
</evidence>
<feature type="region of interest" description="Disordered" evidence="1">
    <location>
        <begin position="456"/>
        <end position="488"/>
    </location>
</feature>
<evidence type="ECO:0000313" key="4">
    <source>
        <dbReference type="Proteomes" id="UP000076532"/>
    </source>
</evidence>
<organism evidence="3 4">
    <name type="scientific">Athelia psychrophila</name>
    <dbReference type="NCBI Taxonomy" id="1759441"/>
    <lineage>
        <taxon>Eukaryota</taxon>
        <taxon>Fungi</taxon>
        <taxon>Dikarya</taxon>
        <taxon>Basidiomycota</taxon>
        <taxon>Agaricomycotina</taxon>
        <taxon>Agaricomycetes</taxon>
        <taxon>Agaricomycetidae</taxon>
        <taxon>Atheliales</taxon>
        <taxon>Atheliaceae</taxon>
        <taxon>Athelia</taxon>
    </lineage>
</organism>
<protein>
    <submittedName>
        <fullName evidence="3">Uncharacterized protein</fullName>
    </submittedName>
</protein>
<keyword evidence="2" id="KW-0812">Transmembrane</keyword>
<feature type="compositionally biased region" description="Polar residues" evidence="1">
    <location>
        <begin position="382"/>
        <end position="398"/>
    </location>
</feature>
<feature type="compositionally biased region" description="Polar residues" evidence="1">
    <location>
        <begin position="419"/>
        <end position="433"/>
    </location>
</feature>
<sequence length="488" mass="51047">MASGLPAHTLVARDSVNVTAVCEPNYAWMNNGKGQSPCVVAGWVQAACSNTGSWNVAPISGLTMYNPPSSADDTVNACVCSWATYNLLSACTDCQGSLEIQTWGTWQMNCAQLISGTTYFPSDKGFTLSSQTAIPYWAGQNPATWTSAQFDPSLAQSIAQQGRPDLTGSSTASPSSTPAPTKSSSNIGPIVGGVIGGLAVVLLALVYFTCRVVKKRRQQGAQQDNPQRKPPTPSMSVSQQSYPGSPSPRPEMEHMRSMSDSSMAYLDPTRYADITPFSMPALPPSTATMSVVPISPQMQLVTAAGGVRNYPANIAPTAQNSGPGPSSVSHPYPSSYVSPASPTAQTAQSSQSHLPPSASASASQIGFGSLVGGGSSERRFSHPTNDPSNGSPSVSRGNAGNAGHLGSAPSQRGRLNPPMYTTNPGSGEVQTMAPTAPDDTKMKQVYEPIVMTLQSDKKEDVTRQPEAVGRPAVVPADGRYQEAEEPEI</sequence>
<feature type="transmembrane region" description="Helical" evidence="2">
    <location>
        <begin position="187"/>
        <end position="208"/>
    </location>
</feature>
<feature type="compositionally biased region" description="Low complexity" evidence="1">
    <location>
        <begin position="321"/>
        <end position="364"/>
    </location>
</feature>